<dbReference type="SUPFAM" id="SSF46946">
    <property type="entry name" value="S13-like H2TH domain"/>
    <property type="match status" value="1"/>
</dbReference>
<keyword evidence="10 18" id="KW-0067">ATP-binding</keyword>
<evidence type="ECO:0000256" key="12">
    <source>
        <dbReference type="ARBA" id="ARBA00023204"/>
    </source>
</evidence>
<keyword evidence="18" id="KW-0418">Kinase</keyword>
<keyword evidence="4 17" id="KW-0479">Metal-binding</keyword>
<dbReference type="SMART" id="SM01232">
    <property type="entry name" value="H2TH"/>
    <property type="match status" value="1"/>
</dbReference>
<dbReference type="SUPFAM" id="SSF52540">
    <property type="entry name" value="P-loop containing nucleoside triphosphate hydrolases"/>
    <property type="match status" value="1"/>
</dbReference>
<dbReference type="InterPro" id="IPR010979">
    <property type="entry name" value="Ribosomal_uS13-like_H2TH"/>
</dbReference>
<dbReference type="InterPro" id="IPR001977">
    <property type="entry name" value="Depp_CoAkinase"/>
</dbReference>
<keyword evidence="18" id="KW-0173">Coenzyme A biosynthesis</keyword>
<dbReference type="HAMAP" id="MF_00103">
    <property type="entry name" value="Fapy_DNA_glycosyl"/>
    <property type="match status" value="1"/>
</dbReference>
<evidence type="ECO:0000256" key="6">
    <source>
        <dbReference type="ARBA" id="ARBA00022763"/>
    </source>
</evidence>
<dbReference type="GO" id="GO:0008534">
    <property type="term" value="F:oxidized purine nucleobase lesion DNA N-glycosylase activity"/>
    <property type="evidence" value="ECO:0007669"/>
    <property type="project" value="UniProtKB-EC"/>
</dbReference>
<dbReference type="Pfam" id="PF01121">
    <property type="entry name" value="CoaE"/>
    <property type="match status" value="1"/>
</dbReference>
<comment type="cofactor">
    <cofactor evidence="17">
        <name>Zn(2+)</name>
        <dbReference type="ChEBI" id="CHEBI:29105"/>
    </cofactor>
    <text evidence="17">Binds 1 zinc ion per subunit.</text>
</comment>
<evidence type="ECO:0000256" key="16">
    <source>
        <dbReference type="ARBA" id="ARBA00044632"/>
    </source>
</evidence>
<evidence type="ECO:0000256" key="8">
    <source>
        <dbReference type="ARBA" id="ARBA00022801"/>
    </source>
</evidence>
<keyword evidence="22" id="KW-1185">Reference proteome</keyword>
<dbReference type="CDD" id="cd02022">
    <property type="entry name" value="DPCK"/>
    <property type="match status" value="1"/>
</dbReference>
<dbReference type="NCBIfam" id="TIGR00152">
    <property type="entry name" value="dephospho-CoA kinase"/>
    <property type="match status" value="1"/>
</dbReference>
<evidence type="ECO:0000256" key="7">
    <source>
        <dbReference type="ARBA" id="ARBA00022771"/>
    </source>
</evidence>
<evidence type="ECO:0000256" key="10">
    <source>
        <dbReference type="ARBA" id="ARBA00022840"/>
    </source>
</evidence>
<evidence type="ECO:0000313" key="21">
    <source>
        <dbReference type="EMBL" id="MEX5284440.1"/>
    </source>
</evidence>
<comment type="subcellular location">
    <subcellularLocation>
        <location evidence="18">Cytoplasm</location>
    </subcellularLocation>
</comment>
<evidence type="ECO:0000259" key="20">
    <source>
        <dbReference type="PROSITE" id="PS51068"/>
    </source>
</evidence>
<evidence type="ECO:0000256" key="2">
    <source>
        <dbReference type="ARBA" id="ARBA00009409"/>
    </source>
</evidence>
<evidence type="ECO:0000256" key="4">
    <source>
        <dbReference type="ARBA" id="ARBA00022723"/>
    </source>
</evidence>
<dbReference type="PANTHER" id="PTHR22993:SF9">
    <property type="entry name" value="FORMAMIDOPYRIMIDINE-DNA GLYCOSYLASE"/>
    <property type="match status" value="1"/>
</dbReference>
<keyword evidence="8 17" id="KW-0378">Hydrolase</keyword>
<dbReference type="NCBIfam" id="NF002211">
    <property type="entry name" value="PRK01103.1"/>
    <property type="match status" value="1"/>
</dbReference>
<feature type="active site" description="Proton donor; for delta-elimination activity" evidence="17">
    <location>
        <position position="263"/>
    </location>
</feature>
<dbReference type="Gene3D" id="3.40.50.300">
    <property type="entry name" value="P-loop containing nucleotide triphosphate hydrolases"/>
    <property type="match status" value="1"/>
</dbReference>
<comment type="subunit">
    <text evidence="3 17">Monomer.</text>
</comment>
<dbReference type="CDD" id="cd08966">
    <property type="entry name" value="EcFpg-like_N"/>
    <property type="match status" value="1"/>
</dbReference>
<sequence>MPELPEVETIRRSLVKYLVGRRVERVEVFLPKTIKFPSVEEFIDRIRRQKIFRLERRGKYMVVLLENGDALVFHLRMTGRLYFREEAVWNKHMRVRFLLEGGGALCFEDVRTFGEIHLLRPQEKQKFAPFQALGPEPLTKEFDVYYLGQTLAKSKQRIKSFLLDQERISGLGNIYVDEALFFAGIHPLRQACTLNRDEIARLHKAVNEVIEEGIHDGGTTFRDYVNGEGQEGLHQQKLRVYHREGEPCSVCGVPVEKTRVGGRGTRFCPKCQLLRDNNMKLIGLTGSIASGKSTVSRYLAKLGAHVIDIDKIAHELAKPQKVLWKIYLEHFGESILDNAGLLRREKIAAQVFSHPEEKNWIDSVAHPLIAESVEKKVAALAKKGVRVVFLDVPLLFEAGWNRMVDLIWVVYVSKENQLNRLMKRNGYTEEAAMARICSQMDVDEKKERADCVIDNNGHKKETLCQVKQAWDELCGKTKTAKSMSGAGKV</sequence>
<dbReference type="PANTHER" id="PTHR22993">
    <property type="entry name" value="FORMAMIDOPYRIMIDINE-DNA GLYCOSYLASE"/>
    <property type="match status" value="1"/>
</dbReference>
<evidence type="ECO:0000256" key="1">
    <source>
        <dbReference type="ARBA" id="ARBA00001668"/>
    </source>
</evidence>
<feature type="active site" description="Proton donor" evidence="17">
    <location>
        <position position="3"/>
    </location>
</feature>
<reference evidence="21 22" key="1">
    <citation type="submission" date="2023-04" db="EMBL/GenBank/DDBJ databases">
        <title>Genome Sequence of Selenomonas sputigena ATCC 33150.</title>
        <authorList>
            <person name="Miller D.P."/>
            <person name="Anvari S."/>
            <person name="Polson S.W."/>
            <person name="Macdonald M."/>
            <person name="Mcdowell J.V."/>
        </authorList>
    </citation>
    <scope>NUCLEOTIDE SEQUENCE [LARGE SCALE GENOMIC DNA]</scope>
    <source>
        <strain evidence="21 22">ATCC 33150</strain>
    </source>
</reference>
<keyword evidence="13 17" id="KW-0456">Lyase</keyword>
<dbReference type="Pfam" id="PF06827">
    <property type="entry name" value="zf-FPG_IleRS"/>
    <property type="match status" value="1"/>
</dbReference>
<feature type="binding site" evidence="17">
    <location>
        <position position="111"/>
    </location>
    <ligand>
        <name>DNA</name>
        <dbReference type="ChEBI" id="CHEBI:16991"/>
    </ligand>
</feature>
<dbReference type="InterPro" id="IPR020629">
    <property type="entry name" value="FPG_Glyclase"/>
</dbReference>
<dbReference type="PROSITE" id="PS51068">
    <property type="entry name" value="FPG_CAT"/>
    <property type="match status" value="1"/>
</dbReference>
<keyword evidence="12 17" id="KW-0234">DNA repair</keyword>
<keyword evidence="9 17" id="KW-0862">Zinc</keyword>
<dbReference type="EMBL" id="JARVLH010000001">
    <property type="protein sequence ID" value="MEX5284440.1"/>
    <property type="molecule type" value="Genomic_DNA"/>
</dbReference>
<evidence type="ECO:0000256" key="13">
    <source>
        <dbReference type="ARBA" id="ARBA00023239"/>
    </source>
</evidence>
<feature type="domain" description="Formamidopyrimidine-DNA glycosylase catalytic" evidence="20">
    <location>
        <begin position="2"/>
        <end position="114"/>
    </location>
</feature>
<keyword evidence="11 17" id="KW-0238">DNA-binding</keyword>
<dbReference type="InterPro" id="IPR012319">
    <property type="entry name" value="FPG_cat"/>
</dbReference>
<comment type="catalytic activity">
    <reaction evidence="16 17">
        <text>2'-deoxyribonucleotide-(2'-deoxyribose 5'-phosphate)-2'-deoxyribonucleotide-DNA = a 3'-end 2'-deoxyribonucleotide-(2,3-dehydro-2,3-deoxyribose 5'-phosphate)-DNA + a 5'-end 5'-phospho-2'-deoxyribonucleoside-DNA + H(+)</text>
        <dbReference type="Rhea" id="RHEA:66592"/>
        <dbReference type="Rhea" id="RHEA-COMP:13180"/>
        <dbReference type="Rhea" id="RHEA-COMP:16897"/>
        <dbReference type="Rhea" id="RHEA-COMP:17067"/>
        <dbReference type="ChEBI" id="CHEBI:15378"/>
        <dbReference type="ChEBI" id="CHEBI:136412"/>
        <dbReference type="ChEBI" id="CHEBI:157695"/>
        <dbReference type="ChEBI" id="CHEBI:167181"/>
        <dbReference type="EC" id="4.2.99.18"/>
    </reaction>
</comment>
<comment type="similarity">
    <text evidence="2 17">Belongs to the FPG family.</text>
</comment>
<keyword evidence="18" id="KW-0808">Transferase</keyword>
<evidence type="ECO:0000256" key="18">
    <source>
        <dbReference type="HAMAP-Rule" id="MF_00376"/>
    </source>
</evidence>
<dbReference type="Pfam" id="PF06831">
    <property type="entry name" value="H2TH"/>
    <property type="match status" value="1"/>
</dbReference>
<feature type="active site" description="Proton donor; for beta-elimination activity" evidence="17">
    <location>
        <position position="59"/>
    </location>
</feature>
<dbReference type="InterPro" id="IPR015886">
    <property type="entry name" value="H2TH_FPG"/>
</dbReference>
<proteinExistence type="inferred from homology"/>
<dbReference type="SUPFAM" id="SSF81624">
    <property type="entry name" value="N-terminal domain of MutM-like DNA repair proteins"/>
    <property type="match status" value="1"/>
</dbReference>
<keyword evidence="15 17" id="KW-0326">Glycosidase</keyword>
<keyword evidence="14 17" id="KW-0511">Multifunctional enzyme</keyword>
<organism evidence="21 22">
    <name type="scientific">Selenomonas sputigena</name>
    <dbReference type="NCBI Taxonomy" id="69823"/>
    <lineage>
        <taxon>Bacteria</taxon>
        <taxon>Bacillati</taxon>
        <taxon>Bacillota</taxon>
        <taxon>Negativicutes</taxon>
        <taxon>Selenomonadales</taxon>
        <taxon>Selenomonadaceae</taxon>
        <taxon>Selenomonas</taxon>
    </lineage>
</organism>
<comment type="function">
    <text evidence="18">Catalyzes the phosphorylation of the 3'-hydroxyl group of dephosphocoenzyme A to form coenzyme A.</text>
</comment>
<dbReference type="EC" id="3.2.2.23" evidence="17"/>
<feature type="binding site" evidence="17">
    <location>
        <position position="92"/>
    </location>
    <ligand>
        <name>DNA</name>
        <dbReference type="ChEBI" id="CHEBI:16991"/>
    </ligand>
</feature>
<dbReference type="InterPro" id="IPR015887">
    <property type="entry name" value="DNA_glyclase_Znf_dom_DNA_BS"/>
</dbReference>
<gene>
    <name evidence="17 21" type="primary">mutM</name>
    <name evidence="18" type="synonym">coaE</name>
    <name evidence="17" type="synonym">fpg</name>
    <name evidence="21" type="ORF">QCO44_02105</name>
</gene>
<feature type="active site" description="Schiff-base intermediate with DNA" evidence="17">
    <location>
        <position position="2"/>
    </location>
</feature>
<dbReference type="Pfam" id="PF01149">
    <property type="entry name" value="Fapy_DNA_glyco"/>
    <property type="match status" value="1"/>
</dbReference>
<dbReference type="Gene3D" id="3.20.190.10">
    <property type="entry name" value="MutM-like, N-terminal"/>
    <property type="match status" value="1"/>
</dbReference>
<keyword evidence="5 18" id="KW-0547">Nucleotide-binding</keyword>
<dbReference type="EC" id="4.2.99.18" evidence="17"/>
<evidence type="ECO:0000256" key="3">
    <source>
        <dbReference type="ARBA" id="ARBA00011245"/>
    </source>
</evidence>
<evidence type="ECO:0000256" key="5">
    <source>
        <dbReference type="ARBA" id="ARBA00022741"/>
    </source>
</evidence>
<comment type="function">
    <text evidence="17">Involved in base excision repair of DNA damaged by oxidation or by mutagenic agents. Acts as DNA glycosylase that recognizes and removes damaged bases. Has a preference for oxidized purines, such as 7,8-dihydro-8-oxoguanine (8-oxoG). Has AP (apurinic/apyrimidinic) lyase activity and introduces nicks in the DNA strand. Cleaves the DNA backbone by beta-delta elimination to generate a single-strand break at the site of the removed base with both 3'- and 5'-phosphates.</text>
</comment>
<dbReference type="NCBIfam" id="TIGR00577">
    <property type="entry name" value="fpg"/>
    <property type="match status" value="1"/>
</dbReference>
<evidence type="ECO:0000256" key="14">
    <source>
        <dbReference type="ARBA" id="ARBA00023268"/>
    </source>
</evidence>
<comment type="caution">
    <text evidence="21">The sequence shown here is derived from an EMBL/GenBank/DDBJ whole genome shotgun (WGS) entry which is preliminary data.</text>
</comment>
<evidence type="ECO:0000256" key="11">
    <source>
        <dbReference type="ARBA" id="ARBA00023125"/>
    </source>
</evidence>
<evidence type="ECO:0000259" key="19">
    <source>
        <dbReference type="PROSITE" id="PS51066"/>
    </source>
</evidence>
<comment type="pathway">
    <text evidence="18">Cofactor biosynthesis; coenzyme A biosynthesis; CoA from (R)-pantothenate: step 5/5.</text>
</comment>
<evidence type="ECO:0000256" key="15">
    <source>
        <dbReference type="ARBA" id="ARBA00023295"/>
    </source>
</evidence>
<evidence type="ECO:0000313" key="22">
    <source>
        <dbReference type="Proteomes" id="UP001559623"/>
    </source>
</evidence>
<dbReference type="Proteomes" id="UP001559623">
    <property type="component" value="Unassembled WGS sequence"/>
</dbReference>
<dbReference type="EC" id="2.7.1.24" evidence="18"/>
<feature type="domain" description="FPG-type" evidence="19">
    <location>
        <begin position="239"/>
        <end position="273"/>
    </location>
</feature>
<protein>
    <recommendedName>
        <fullName evidence="17 18">Multifunctional fusion protein</fullName>
    </recommendedName>
    <domain>
        <recommendedName>
            <fullName evidence="17">Formamidopyrimidine-DNA glycosylase</fullName>
            <shortName evidence="17">Fapy-DNA glycosylase</shortName>
            <ecNumber evidence="17">3.2.2.23</ecNumber>
        </recommendedName>
        <alternativeName>
            <fullName evidence="17">DNA-(apurinic or apyrimidinic site) lyase MutM</fullName>
            <shortName evidence="17">AP lyase MutM</shortName>
            <ecNumber evidence="17">4.2.99.18</ecNumber>
        </alternativeName>
    </domain>
    <domain>
        <recommendedName>
            <fullName evidence="18">Dephospho-CoA kinase</fullName>
            <ecNumber evidence="18">2.7.1.24</ecNumber>
        </recommendedName>
        <alternativeName>
            <fullName evidence="18">Dephosphocoenzyme A kinase</fullName>
        </alternativeName>
    </domain>
</protein>
<dbReference type="SMART" id="SM00898">
    <property type="entry name" value="Fapy_DNA_glyco"/>
    <property type="match status" value="1"/>
</dbReference>
<dbReference type="PROSITE" id="PS01242">
    <property type="entry name" value="ZF_FPG_1"/>
    <property type="match status" value="1"/>
</dbReference>
<dbReference type="Gene3D" id="1.10.8.50">
    <property type="match status" value="1"/>
</dbReference>
<dbReference type="PROSITE" id="PS51066">
    <property type="entry name" value="ZF_FPG_2"/>
    <property type="match status" value="1"/>
</dbReference>
<evidence type="ECO:0000256" key="9">
    <source>
        <dbReference type="ARBA" id="ARBA00022833"/>
    </source>
</evidence>
<keyword evidence="7 17" id="KW-0863">Zinc-finger</keyword>
<feature type="binding site" evidence="18">
    <location>
        <begin position="289"/>
        <end position="294"/>
    </location>
    <ligand>
        <name>ATP</name>
        <dbReference type="ChEBI" id="CHEBI:30616"/>
    </ligand>
</feature>
<name>A0ABV3X3S2_9FIRM</name>
<comment type="catalytic activity">
    <reaction evidence="18">
        <text>3'-dephospho-CoA + ATP = ADP + CoA + H(+)</text>
        <dbReference type="Rhea" id="RHEA:18245"/>
        <dbReference type="ChEBI" id="CHEBI:15378"/>
        <dbReference type="ChEBI" id="CHEBI:30616"/>
        <dbReference type="ChEBI" id="CHEBI:57287"/>
        <dbReference type="ChEBI" id="CHEBI:57328"/>
        <dbReference type="ChEBI" id="CHEBI:456216"/>
        <dbReference type="EC" id="2.7.1.24"/>
    </reaction>
</comment>
<dbReference type="SUPFAM" id="SSF57716">
    <property type="entry name" value="Glucocorticoid receptor-like (DNA-binding domain)"/>
    <property type="match status" value="1"/>
</dbReference>
<comment type="similarity">
    <text evidence="18">Belongs to the CoaE family.</text>
</comment>
<dbReference type="InterPro" id="IPR000214">
    <property type="entry name" value="Znf_DNA_glyclase/AP_lyase"/>
</dbReference>
<dbReference type="HAMAP" id="MF_00376">
    <property type="entry name" value="Dephospho_CoA_kinase"/>
    <property type="match status" value="1"/>
</dbReference>
<comment type="caution">
    <text evidence="17">Lacks conserved residue(s) required for the propagation of feature annotation.</text>
</comment>
<comment type="catalytic activity">
    <reaction evidence="1 17">
        <text>Hydrolysis of DNA containing ring-opened 7-methylguanine residues, releasing 2,6-diamino-4-hydroxy-5-(N-methyl)formamidopyrimidine.</text>
        <dbReference type="EC" id="3.2.2.23"/>
    </reaction>
</comment>
<dbReference type="PROSITE" id="PS51219">
    <property type="entry name" value="DPCK"/>
    <property type="match status" value="1"/>
</dbReference>
<dbReference type="InterPro" id="IPR010663">
    <property type="entry name" value="Znf_FPG/IleRS"/>
</dbReference>
<keyword evidence="18" id="KW-0963">Cytoplasm</keyword>
<dbReference type="RefSeq" id="WP_368846152.1">
    <property type="nucleotide sequence ID" value="NZ_CP194411.1"/>
</dbReference>
<dbReference type="InterPro" id="IPR035937">
    <property type="entry name" value="FPG_N"/>
</dbReference>
<evidence type="ECO:0000256" key="17">
    <source>
        <dbReference type="HAMAP-Rule" id="MF_00103"/>
    </source>
</evidence>
<dbReference type="InterPro" id="IPR027417">
    <property type="entry name" value="P-loop_NTPase"/>
</dbReference>
<keyword evidence="6 17" id="KW-0227">DNA damage</keyword>
<accession>A0ABV3X3S2</accession>